<dbReference type="AlphaFoldDB" id="A0A8S9WYF2"/>
<reference evidence="11" key="1">
    <citation type="journal article" date="2021" name="Mol. Ecol. Resour.">
        <title>Apolygus lucorum genome provides insights into omnivorousness and mesophyll feeding.</title>
        <authorList>
            <person name="Liu Y."/>
            <person name="Liu H."/>
            <person name="Wang H."/>
            <person name="Huang T."/>
            <person name="Liu B."/>
            <person name="Yang B."/>
            <person name="Yin L."/>
            <person name="Li B."/>
            <person name="Zhang Y."/>
            <person name="Zhang S."/>
            <person name="Jiang F."/>
            <person name="Zhang X."/>
            <person name="Ren Y."/>
            <person name="Wang B."/>
            <person name="Wang S."/>
            <person name="Lu Y."/>
            <person name="Wu K."/>
            <person name="Fan W."/>
            <person name="Wang G."/>
        </authorList>
    </citation>
    <scope>NUCLEOTIDE SEQUENCE</scope>
    <source>
        <strain evidence="11">12Hb</strain>
    </source>
</reference>
<keyword evidence="6 10" id="KW-1133">Transmembrane helix</keyword>
<evidence type="ECO:0008006" key="13">
    <source>
        <dbReference type="Google" id="ProtNLM"/>
    </source>
</evidence>
<comment type="subcellular location">
    <subcellularLocation>
        <location evidence="1">Cell membrane</location>
        <topology evidence="1">Multi-pass membrane protein</topology>
    </subcellularLocation>
</comment>
<keyword evidence="7 10" id="KW-0472">Membrane</keyword>
<feature type="transmembrane region" description="Helical" evidence="10">
    <location>
        <begin position="483"/>
        <end position="506"/>
    </location>
</feature>
<feature type="transmembrane region" description="Helical" evidence="10">
    <location>
        <begin position="790"/>
        <end position="813"/>
    </location>
</feature>
<dbReference type="GO" id="GO:0005886">
    <property type="term" value="C:plasma membrane"/>
    <property type="evidence" value="ECO:0007669"/>
    <property type="project" value="UniProtKB-SubCell"/>
</dbReference>
<evidence type="ECO:0000313" key="11">
    <source>
        <dbReference type="EMBL" id="KAF6201960.1"/>
    </source>
</evidence>
<dbReference type="InterPro" id="IPR004117">
    <property type="entry name" value="7tm6_olfct_rcpt"/>
</dbReference>
<evidence type="ECO:0000256" key="1">
    <source>
        <dbReference type="ARBA" id="ARBA00004651"/>
    </source>
</evidence>
<keyword evidence="3" id="KW-0716">Sensory transduction</keyword>
<evidence type="ECO:0000256" key="9">
    <source>
        <dbReference type="ARBA" id="ARBA00023224"/>
    </source>
</evidence>
<accession>A0A8S9WYF2</accession>
<comment type="caution">
    <text evidence="11">The sequence shown here is derived from an EMBL/GenBank/DDBJ whole genome shotgun (WGS) entry which is preliminary data.</text>
</comment>
<feature type="transmembrane region" description="Helical" evidence="10">
    <location>
        <begin position="41"/>
        <end position="67"/>
    </location>
</feature>
<evidence type="ECO:0000256" key="6">
    <source>
        <dbReference type="ARBA" id="ARBA00022989"/>
    </source>
</evidence>
<keyword evidence="12" id="KW-1185">Reference proteome</keyword>
<evidence type="ECO:0000256" key="4">
    <source>
        <dbReference type="ARBA" id="ARBA00022692"/>
    </source>
</evidence>
<feature type="transmembrane region" description="Helical" evidence="10">
    <location>
        <begin position="310"/>
        <end position="333"/>
    </location>
</feature>
<dbReference type="EMBL" id="WIXP02000012">
    <property type="protein sequence ID" value="KAF6201960.1"/>
    <property type="molecule type" value="Genomic_DNA"/>
</dbReference>
<protein>
    <recommendedName>
        <fullName evidence="13">Odorant receptor</fullName>
    </recommendedName>
</protein>
<evidence type="ECO:0000256" key="8">
    <source>
        <dbReference type="ARBA" id="ARBA00023170"/>
    </source>
</evidence>
<feature type="transmembrane region" description="Helical" evidence="10">
    <location>
        <begin position="686"/>
        <end position="711"/>
    </location>
</feature>
<dbReference type="GO" id="GO:0005549">
    <property type="term" value="F:odorant binding"/>
    <property type="evidence" value="ECO:0007669"/>
    <property type="project" value="InterPro"/>
</dbReference>
<evidence type="ECO:0000256" key="5">
    <source>
        <dbReference type="ARBA" id="ARBA00022725"/>
    </source>
</evidence>
<dbReference type="Pfam" id="PF02949">
    <property type="entry name" value="7tm_6"/>
    <property type="match status" value="2"/>
</dbReference>
<keyword evidence="8" id="KW-0675">Receptor</keyword>
<feature type="transmembrane region" description="Helical" evidence="10">
    <location>
        <begin position="139"/>
        <end position="157"/>
    </location>
</feature>
<keyword evidence="9" id="KW-0807">Transducer</keyword>
<gene>
    <name evidence="11" type="ORF">GE061_004356</name>
</gene>
<evidence type="ECO:0000256" key="2">
    <source>
        <dbReference type="ARBA" id="ARBA00022475"/>
    </source>
</evidence>
<keyword evidence="4 10" id="KW-0812">Transmembrane</keyword>
<dbReference type="Proteomes" id="UP000466442">
    <property type="component" value="Linkage Group LG12"/>
</dbReference>
<keyword evidence="2" id="KW-1003">Cell membrane</keyword>
<dbReference type="OrthoDB" id="6582376at2759"/>
<dbReference type="PANTHER" id="PTHR21137">
    <property type="entry name" value="ODORANT RECEPTOR"/>
    <property type="match status" value="1"/>
</dbReference>
<feature type="transmembrane region" description="Helical" evidence="10">
    <location>
        <begin position="279"/>
        <end position="304"/>
    </location>
</feature>
<evidence type="ECO:0000256" key="10">
    <source>
        <dbReference type="SAM" id="Phobius"/>
    </source>
</evidence>
<dbReference type="GO" id="GO:0007165">
    <property type="term" value="P:signal transduction"/>
    <property type="evidence" value="ECO:0007669"/>
    <property type="project" value="UniProtKB-KW"/>
</dbReference>
<proteinExistence type="predicted"/>
<dbReference type="GO" id="GO:0004984">
    <property type="term" value="F:olfactory receptor activity"/>
    <property type="evidence" value="ECO:0007669"/>
    <property type="project" value="InterPro"/>
</dbReference>
<evidence type="ECO:0000256" key="7">
    <source>
        <dbReference type="ARBA" id="ARBA00023136"/>
    </source>
</evidence>
<evidence type="ECO:0000313" key="12">
    <source>
        <dbReference type="Proteomes" id="UP000466442"/>
    </source>
</evidence>
<organism evidence="11 12">
    <name type="scientific">Apolygus lucorum</name>
    <name type="common">Small green plant bug</name>
    <name type="synonym">Lygocoris lucorum</name>
    <dbReference type="NCBI Taxonomy" id="248454"/>
    <lineage>
        <taxon>Eukaryota</taxon>
        <taxon>Metazoa</taxon>
        <taxon>Ecdysozoa</taxon>
        <taxon>Arthropoda</taxon>
        <taxon>Hexapoda</taxon>
        <taxon>Insecta</taxon>
        <taxon>Pterygota</taxon>
        <taxon>Neoptera</taxon>
        <taxon>Paraneoptera</taxon>
        <taxon>Hemiptera</taxon>
        <taxon>Heteroptera</taxon>
        <taxon>Panheteroptera</taxon>
        <taxon>Cimicomorpha</taxon>
        <taxon>Miridae</taxon>
        <taxon>Mirini</taxon>
        <taxon>Apolygus</taxon>
    </lineage>
</organism>
<feature type="transmembrane region" description="Helical" evidence="10">
    <location>
        <begin position="79"/>
        <end position="99"/>
    </location>
</feature>
<dbReference type="PANTHER" id="PTHR21137:SF35">
    <property type="entry name" value="ODORANT RECEPTOR 19A-RELATED"/>
    <property type="match status" value="1"/>
</dbReference>
<keyword evidence="5" id="KW-0552">Olfaction</keyword>
<feature type="transmembrane region" description="Helical" evidence="10">
    <location>
        <begin position="615"/>
        <end position="643"/>
    </location>
</feature>
<feature type="transmembrane region" description="Helical" evidence="10">
    <location>
        <begin position="202"/>
        <end position="233"/>
    </location>
</feature>
<feature type="transmembrane region" description="Helical" evidence="10">
    <location>
        <begin position="454"/>
        <end position="477"/>
    </location>
</feature>
<name>A0A8S9WYF2_APOLU</name>
<feature type="transmembrane region" description="Helical" evidence="10">
    <location>
        <begin position="545"/>
        <end position="566"/>
    </location>
</feature>
<sequence length="818" mass="93669">MAGFGRLAEEDLVEGMNIGYLKNFGLWGIFNHYRDTGRKSIIFKVWMIGSIVGFGPLVLTSLVGPFFTAKDLEGLTLVILNPMTVIQMVVKLTVLWFGLESQTRLMDLMKKNYLKCIPRDKMPKAQEILQNTVKESNSLINMVVYTNLSTVAFWNVLPILKSEYVRLTLGITVFGIPKNHNNKILGFWYPVDHNETPWTEILYVYEFFICMWAGFIITLMEALIAQLVILLSAHLKVIQYLMSELIHTNQFRLDTPQLLVYIKEHQRLMRIGDEMRQHYNFLITMTLSTGLIILIISIFNFFLGTDVGDIFITLKFILFAMYSLVEVCVYCFAGVKLETESELIGFAAYSCDWYRMDPNFRRTLQMMVLRSGSAVSLQAGKLYPVNLTTLTNYLQVAYSTSMILLSVQTMAGYGRLKDGDILDGLSIWYLKASGLWEIFNHHRETGGRSKVLKFWMAGMIIGYSPVYFVSVVGPFFAERDLEGISLVVLNPMSTVQSVVKFGILWFHMEKQSRLLDLMKKNFLACVPPDKEAEVSRILGDAVKEANIYTFFGTRINIITVLLWSILPVLRSEYFRITLGITIFGTPLRHNKILGFSYPFDYDATPGNEIVFVYEFLVVFTAGILITILECLVAQLVVLLTAYLKVFQYLMEELKSTHDPKFDKDQLLLYVKEHQKLMRVGDEVCDLYNFLITVQLSTGLFILIIAIFNFFLSSGNGDVVVMIKFVVYTLYTLVEVCVYCYAGSNLETTSEDVCFAAYSCEWYEMNPDFRKTLQMMMVRSRSPVVLKAGKLYPLNLIALTNILQMAYSTSMLMFQQTHK</sequence>
<evidence type="ECO:0000256" key="3">
    <source>
        <dbReference type="ARBA" id="ARBA00022606"/>
    </source>
</evidence>